<dbReference type="PROSITE" id="PS51671">
    <property type="entry name" value="ACT"/>
    <property type="match status" value="1"/>
</dbReference>
<dbReference type="InterPro" id="IPR002912">
    <property type="entry name" value="ACT_dom"/>
</dbReference>
<name>A0ABS3VHZ0_9ACTN</name>
<protein>
    <submittedName>
        <fullName evidence="4">GNAT family N-acetyltransferase</fullName>
    </submittedName>
</protein>
<sequence>MALWRVRATVDDRPGYLSVLTASLALRGVNILTVQVHTTEVGAVDDFLVDAPDALDEADLIAAVERGRGRNCWVARSEARGLADQPTRVLGLATRLVGDPEQAGEVLRATLGADEVTWRPTSATGHDAVGTTTMLLTDPTGGSYELRRQAPSFTPAEYARAQALVELAAAVARREADRVTLVLPDGAELSLRPATADDLAGVLELHEGCSARSRQRRYLSGAALPSPTRLRRLLEPARGLTLVATTTGSDGAAESVVALANLLAEGDEAEVALLVRDDWQRRGLGTALLRRLLTHGERAGYAALVLHTQAENTPMVRTLARLGRPATVERDGTVLTVTVPLAGVPTTGVPLAGVPVTGRIPRPSTSVGGTRPTSTNGGIC</sequence>
<dbReference type="InterPro" id="IPR000182">
    <property type="entry name" value="GNAT_dom"/>
</dbReference>
<dbReference type="SUPFAM" id="SSF55729">
    <property type="entry name" value="Acyl-CoA N-acyltransferases (Nat)"/>
    <property type="match status" value="1"/>
</dbReference>
<dbReference type="CDD" id="cd02116">
    <property type="entry name" value="ACT"/>
    <property type="match status" value="1"/>
</dbReference>
<accession>A0ABS3VHZ0</accession>
<dbReference type="CDD" id="cd04301">
    <property type="entry name" value="NAT_SF"/>
    <property type="match status" value="1"/>
</dbReference>
<reference evidence="4 5" key="1">
    <citation type="submission" date="2021-03" db="EMBL/GenBank/DDBJ databases">
        <authorList>
            <person name="Lee D.-H."/>
        </authorList>
    </citation>
    <scope>NUCLEOTIDE SEQUENCE [LARGE SCALE GENOMIC DNA]</scope>
    <source>
        <strain evidence="4 5">MMS20-R2-23</strain>
    </source>
</reference>
<dbReference type="RefSeq" id="WP_208570750.1">
    <property type="nucleotide sequence ID" value="NZ_JAGFWR010000036.1"/>
</dbReference>
<organism evidence="4 5">
    <name type="scientific">Micromonospora antibiotica</name>
    <dbReference type="NCBI Taxonomy" id="2807623"/>
    <lineage>
        <taxon>Bacteria</taxon>
        <taxon>Bacillati</taxon>
        <taxon>Actinomycetota</taxon>
        <taxon>Actinomycetes</taxon>
        <taxon>Micromonosporales</taxon>
        <taxon>Micromonosporaceae</taxon>
        <taxon>Micromonospora</taxon>
    </lineage>
</organism>
<evidence type="ECO:0000259" key="2">
    <source>
        <dbReference type="PROSITE" id="PS51186"/>
    </source>
</evidence>
<evidence type="ECO:0000313" key="4">
    <source>
        <dbReference type="EMBL" id="MBO4165244.1"/>
    </source>
</evidence>
<dbReference type="InterPro" id="IPR045865">
    <property type="entry name" value="ACT-like_dom_sf"/>
</dbReference>
<dbReference type="PROSITE" id="PS51186">
    <property type="entry name" value="GNAT"/>
    <property type="match status" value="1"/>
</dbReference>
<feature type="domain" description="N-acetyltransferase" evidence="2">
    <location>
        <begin position="189"/>
        <end position="340"/>
    </location>
</feature>
<dbReference type="SUPFAM" id="SSF55021">
    <property type="entry name" value="ACT-like"/>
    <property type="match status" value="1"/>
</dbReference>
<evidence type="ECO:0000256" key="1">
    <source>
        <dbReference type="SAM" id="MobiDB-lite"/>
    </source>
</evidence>
<proteinExistence type="predicted"/>
<dbReference type="InterPro" id="IPR016181">
    <property type="entry name" value="Acyl_CoA_acyltransferase"/>
</dbReference>
<evidence type="ECO:0000313" key="5">
    <source>
        <dbReference type="Proteomes" id="UP000671399"/>
    </source>
</evidence>
<dbReference type="EMBL" id="JAGFWR010000036">
    <property type="protein sequence ID" value="MBO4165244.1"/>
    <property type="molecule type" value="Genomic_DNA"/>
</dbReference>
<evidence type="ECO:0000259" key="3">
    <source>
        <dbReference type="PROSITE" id="PS51671"/>
    </source>
</evidence>
<dbReference type="Proteomes" id="UP000671399">
    <property type="component" value="Unassembled WGS sequence"/>
</dbReference>
<dbReference type="Gene3D" id="3.40.630.30">
    <property type="match status" value="1"/>
</dbReference>
<dbReference type="Pfam" id="PF00583">
    <property type="entry name" value="Acetyltransf_1"/>
    <property type="match status" value="1"/>
</dbReference>
<dbReference type="Gene3D" id="3.30.70.260">
    <property type="match status" value="1"/>
</dbReference>
<gene>
    <name evidence="4" type="ORF">JQN83_31230</name>
</gene>
<dbReference type="Pfam" id="PF01842">
    <property type="entry name" value="ACT"/>
    <property type="match status" value="1"/>
</dbReference>
<keyword evidence="5" id="KW-1185">Reference proteome</keyword>
<comment type="caution">
    <text evidence="4">The sequence shown here is derived from an EMBL/GenBank/DDBJ whole genome shotgun (WGS) entry which is preliminary data.</text>
</comment>
<feature type="domain" description="ACT" evidence="3">
    <location>
        <begin position="5"/>
        <end position="79"/>
    </location>
</feature>
<feature type="compositionally biased region" description="Polar residues" evidence="1">
    <location>
        <begin position="363"/>
        <end position="380"/>
    </location>
</feature>
<feature type="region of interest" description="Disordered" evidence="1">
    <location>
        <begin position="359"/>
        <end position="380"/>
    </location>
</feature>